<evidence type="ECO:0000313" key="2">
    <source>
        <dbReference type="Proteomes" id="UP000054266"/>
    </source>
</evidence>
<proteinExistence type="predicted"/>
<dbReference type="HOGENOM" id="CLU_1503265_0_0_1"/>
<organism evidence="1 2">
    <name type="scientific">Phialophora macrospora</name>
    <dbReference type="NCBI Taxonomy" id="1851006"/>
    <lineage>
        <taxon>Eukaryota</taxon>
        <taxon>Fungi</taxon>
        <taxon>Dikarya</taxon>
        <taxon>Ascomycota</taxon>
        <taxon>Pezizomycotina</taxon>
        <taxon>Eurotiomycetes</taxon>
        <taxon>Chaetothyriomycetidae</taxon>
        <taxon>Chaetothyriales</taxon>
        <taxon>Herpotrichiellaceae</taxon>
        <taxon>Phialophora</taxon>
    </lineage>
</organism>
<sequence length="179" mass="19075">MAALLGALATHAAFDPSKFPSEVQEMQADVNSGIDDTQFEALIELLQRLAHSGADVSHDPNLEHGMEALQQAVEEVPVTGGEVFTDQLATSAVHTLNTEGHCQNIFGFLAQLHHDGVDFSHDQELQSTMNNLNVQLEQGLGGGGGGDADHNGEVRNQARSFFNGLSDIQANSQEGTAQQ</sequence>
<accession>A0A0D2F4L0</accession>
<evidence type="ECO:0000313" key="1">
    <source>
        <dbReference type="EMBL" id="KIW62838.1"/>
    </source>
</evidence>
<name>A0A0D2F4L0_9EURO</name>
<keyword evidence="2" id="KW-1185">Reference proteome</keyword>
<dbReference type="EMBL" id="KN846963">
    <property type="protein sequence ID" value="KIW62838.1"/>
    <property type="molecule type" value="Genomic_DNA"/>
</dbReference>
<dbReference type="AlphaFoldDB" id="A0A0D2F4L0"/>
<gene>
    <name evidence="1" type="ORF">PV04_10968</name>
</gene>
<protein>
    <submittedName>
        <fullName evidence="1">Uncharacterized protein</fullName>
    </submittedName>
</protein>
<dbReference type="Proteomes" id="UP000054266">
    <property type="component" value="Unassembled WGS sequence"/>
</dbReference>
<reference evidence="1 2" key="1">
    <citation type="submission" date="2015-01" db="EMBL/GenBank/DDBJ databases">
        <title>The Genome Sequence of Capronia semiimmersa CBS27337.</title>
        <authorList>
            <consortium name="The Broad Institute Genomics Platform"/>
            <person name="Cuomo C."/>
            <person name="de Hoog S."/>
            <person name="Gorbushina A."/>
            <person name="Stielow B."/>
            <person name="Teixiera M."/>
            <person name="Abouelleil A."/>
            <person name="Chapman S.B."/>
            <person name="Priest M."/>
            <person name="Young S.K."/>
            <person name="Wortman J."/>
            <person name="Nusbaum C."/>
            <person name="Birren B."/>
        </authorList>
    </citation>
    <scope>NUCLEOTIDE SEQUENCE [LARGE SCALE GENOMIC DNA]</scope>
    <source>
        <strain evidence="1 2">CBS 27337</strain>
    </source>
</reference>